<evidence type="ECO:0000313" key="1">
    <source>
        <dbReference type="EMBL" id="EFJ28560.1"/>
    </source>
</evidence>
<dbReference type="AlphaFoldDB" id="D8RHN4"/>
<evidence type="ECO:0000313" key="2">
    <source>
        <dbReference type="Proteomes" id="UP000001514"/>
    </source>
</evidence>
<reference evidence="1 2" key="1">
    <citation type="journal article" date="2011" name="Science">
        <title>The Selaginella genome identifies genetic changes associated with the evolution of vascular plants.</title>
        <authorList>
            <person name="Banks J.A."/>
            <person name="Nishiyama T."/>
            <person name="Hasebe M."/>
            <person name="Bowman J.L."/>
            <person name="Gribskov M."/>
            <person name="dePamphilis C."/>
            <person name="Albert V.A."/>
            <person name="Aono N."/>
            <person name="Aoyama T."/>
            <person name="Ambrose B.A."/>
            <person name="Ashton N.W."/>
            <person name="Axtell M.J."/>
            <person name="Barker E."/>
            <person name="Barker M.S."/>
            <person name="Bennetzen J.L."/>
            <person name="Bonawitz N.D."/>
            <person name="Chapple C."/>
            <person name="Cheng C."/>
            <person name="Correa L.G."/>
            <person name="Dacre M."/>
            <person name="DeBarry J."/>
            <person name="Dreyer I."/>
            <person name="Elias M."/>
            <person name="Engstrom E.M."/>
            <person name="Estelle M."/>
            <person name="Feng L."/>
            <person name="Finet C."/>
            <person name="Floyd S.K."/>
            <person name="Frommer W.B."/>
            <person name="Fujita T."/>
            <person name="Gramzow L."/>
            <person name="Gutensohn M."/>
            <person name="Harholt J."/>
            <person name="Hattori M."/>
            <person name="Heyl A."/>
            <person name="Hirai T."/>
            <person name="Hiwatashi Y."/>
            <person name="Ishikawa M."/>
            <person name="Iwata M."/>
            <person name="Karol K.G."/>
            <person name="Koehler B."/>
            <person name="Kolukisaoglu U."/>
            <person name="Kubo M."/>
            <person name="Kurata T."/>
            <person name="Lalonde S."/>
            <person name="Li K."/>
            <person name="Li Y."/>
            <person name="Litt A."/>
            <person name="Lyons E."/>
            <person name="Manning G."/>
            <person name="Maruyama T."/>
            <person name="Michael T.P."/>
            <person name="Mikami K."/>
            <person name="Miyazaki S."/>
            <person name="Morinaga S."/>
            <person name="Murata T."/>
            <person name="Mueller-Roeber B."/>
            <person name="Nelson D.R."/>
            <person name="Obara M."/>
            <person name="Oguri Y."/>
            <person name="Olmstead R.G."/>
            <person name="Onodera N."/>
            <person name="Petersen B.L."/>
            <person name="Pils B."/>
            <person name="Prigge M."/>
            <person name="Rensing S.A."/>
            <person name="Riano-Pachon D.M."/>
            <person name="Roberts A.W."/>
            <person name="Sato Y."/>
            <person name="Scheller H.V."/>
            <person name="Schulz B."/>
            <person name="Schulz C."/>
            <person name="Shakirov E.V."/>
            <person name="Shibagaki N."/>
            <person name="Shinohara N."/>
            <person name="Shippen D.E."/>
            <person name="Soerensen I."/>
            <person name="Sotooka R."/>
            <person name="Sugimoto N."/>
            <person name="Sugita M."/>
            <person name="Sumikawa N."/>
            <person name="Tanurdzic M."/>
            <person name="Theissen G."/>
            <person name="Ulvskov P."/>
            <person name="Wakazuki S."/>
            <person name="Weng J.K."/>
            <person name="Willats W.W."/>
            <person name="Wipf D."/>
            <person name="Wolf P.G."/>
            <person name="Yang L."/>
            <person name="Zimmer A.D."/>
            <person name="Zhu Q."/>
            <person name="Mitros T."/>
            <person name="Hellsten U."/>
            <person name="Loque D."/>
            <person name="Otillar R."/>
            <person name="Salamov A."/>
            <person name="Schmutz J."/>
            <person name="Shapiro H."/>
            <person name="Lindquist E."/>
            <person name="Lucas S."/>
            <person name="Rokhsar D."/>
            <person name="Grigoriev I.V."/>
        </authorList>
    </citation>
    <scope>NUCLEOTIDE SEQUENCE [LARGE SCALE GENOMIC DNA]</scope>
</reference>
<dbReference type="EMBL" id="GL377579">
    <property type="protein sequence ID" value="EFJ28560.1"/>
    <property type="molecule type" value="Genomic_DNA"/>
</dbReference>
<gene>
    <name evidence="1" type="ORF">SELMODRAFT_410992</name>
</gene>
<name>D8RHN4_SELML</name>
<protein>
    <submittedName>
        <fullName evidence="1">Uncharacterized protein</fullName>
    </submittedName>
</protein>
<dbReference type="Gramene" id="EFJ28560">
    <property type="protein sequence ID" value="EFJ28560"/>
    <property type="gene ID" value="SELMODRAFT_410992"/>
</dbReference>
<proteinExistence type="predicted"/>
<keyword evidence="2" id="KW-1185">Reference proteome</keyword>
<dbReference type="Proteomes" id="UP000001514">
    <property type="component" value="Unassembled WGS sequence"/>
</dbReference>
<organism evidence="2">
    <name type="scientific">Selaginella moellendorffii</name>
    <name type="common">Spikemoss</name>
    <dbReference type="NCBI Taxonomy" id="88036"/>
    <lineage>
        <taxon>Eukaryota</taxon>
        <taxon>Viridiplantae</taxon>
        <taxon>Streptophyta</taxon>
        <taxon>Embryophyta</taxon>
        <taxon>Tracheophyta</taxon>
        <taxon>Lycopodiopsida</taxon>
        <taxon>Selaginellales</taxon>
        <taxon>Selaginellaceae</taxon>
        <taxon>Selaginella</taxon>
    </lineage>
</organism>
<sequence length="165" mass="18709">MAFKQKAEFSTAKSESCIATTMGEFSIAKSEVFKSYKHKKVVLTSSGDIYDSLDDLPPLPYKQTTLTFKRENKLAKLGYNCQGDKYDFERKYGTKRENIAISTTDHAGLNMSEHMGGEHLIQEDAYGVLKTLRNMRMQMWTFEQEGGSCANLARALLAAGHYWRI</sequence>
<dbReference type="KEGG" id="smo:SELMODRAFT_410992"/>
<dbReference type="InParanoid" id="D8RHN4"/>
<dbReference type="HOGENOM" id="CLU_1613624_0_0_1"/>
<accession>D8RHN4</accession>